<evidence type="ECO:0000256" key="1">
    <source>
        <dbReference type="SAM" id="MobiDB-lite"/>
    </source>
</evidence>
<evidence type="ECO:0000313" key="2">
    <source>
        <dbReference type="EMBL" id="QDU43146.1"/>
    </source>
</evidence>
<name>A0A517ZL09_9PLAN</name>
<reference evidence="2 3" key="1">
    <citation type="submission" date="2019-02" db="EMBL/GenBank/DDBJ databases">
        <title>Deep-cultivation of Planctomycetes and their phenomic and genomic characterization uncovers novel biology.</title>
        <authorList>
            <person name="Wiegand S."/>
            <person name="Jogler M."/>
            <person name="Boedeker C."/>
            <person name="Pinto D."/>
            <person name="Vollmers J."/>
            <person name="Rivas-Marin E."/>
            <person name="Kohn T."/>
            <person name="Peeters S.H."/>
            <person name="Heuer A."/>
            <person name="Rast P."/>
            <person name="Oberbeckmann S."/>
            <person name="Bunk B."/>
            <person name="Jeske O."/>
            <person name="Meyerdierks A."/>
            <person name="Storesund J.E."/>
            <person name="Kallscheuer N."/>
            <person name="Luecker S."/>
            <person name="Lage O.M."/>
            <person name="Pohl T."/>
            <person name="Merkel B.J."/>
            <person name="Hornburger P."/>
            <person name="Mueller R.-W."/>
            <person name="Bruemmer F."/>
            <person name="Labrenz M."/>
            <person name="Spormann A.M."/>
            <person name="Op den Camp H."/>
            <person name="Overmann J."/>
            <person name="Amann R."/>
            <person name="Jetten M.S.M."/>
            <person name="Mascher T."/>
            <person name="Medema M.H."/>
            <person name="Devos D.P."/>
            <person name="Kaster A.-K."/>
            <person name="Ovreas L."/>
            <person name="Rohde M."/>
            <person name="Galperin M.Y."/>
            <person name="Jogler C."/>
        </authorList>
    </citation>
    <scope>NUCLEOTIDE SEQUENCE [LARGE SCALE GENOMIC DNA]</scope>
    <source>
        <strain evidence="2 3">Mal52</strain>
    </source>
</reference>
<evidence type="ECO:0000313" key="3">
    <source>
        <dbReference type="Proteomes" id="UP000319383"/>
    </source>
</evidence>
<dbReference type="AlphaFoldDB" id="A0A517ZL09"/>
<sequence length="336" mass="37487">MSTRLIRMSSWILPVMVLTLGGAITSVAAPPSEIKIDGKFLDWAKLPKYTDPAYDSHDTDGETKDYKPKTVRNPGADLIEFKFTHDAENLYAYFKTTGKFGRTQRGATGPVNTRRRRRRGRGKAPKVRVAGRFYAILTIDVDNNDETGYWLHEGGYYPTSRGYDVNCEVEWYNGEFNAAPYLNHCCLDDAELQEAFLEQSSGKYVKGKDGPYPAGFMRLKPGTYKKYTQWVYHKDDTITFVLDKGPIVHGIVTGAISRDEHEAEICFPMKGFLVDENGKPIVELGKTLDISFSLETSGELGPDGEWSSDTADPIEGYVLEPATEAADESTAESKAE</sequence>
<accession>A0A517ZL09</accession>
<gene>
    <name evidence="2" type="ORF">Mal52_16180</name>
</gene>
<dbReference type="RefSeq" id="WP_145375234.1">
    <property type="nucleotide sequence ID" value="NZ_CP036276.1"/>
</dbReference>
<feature type="compositionally biased region" description="Basic residues" evidence="1">
    <location>
        <begin position="113"/>
        <end position="125"/>
    </location>
</feature>
<proteinExistence type="predicted"/>
<dbReference type="EMBL" id="CP036276">
    <property type="protein sequence ID" value="QDU43146.1"/>
    <property type="molecule type" value="Genomic_DNA"/>
</dbReference>
<dbReference type="KEGG" id="sdyn:Mal52_16180"/>
<protein>
    <submittedName>
        <fullName evidence="2">Uncharacterized protein</fullName>
    </submittedName>
</protein>
<dbReference type="Proteomes" id="UP000319383">
    <property type="component" value="Chromosome"/>
</dbReference>
<organism evidence="2 3">
    <name type="scientific">Symmachiella dynata</name>
    <dbReference type="NCBI Taxonomy" id="2527995"/>
    <lineage>
        <taxon>Bacteria</taxon>
        <taxon>Pseudomonadati</taxon>
        <taxon>Planctomycetota</taxon>
        <taxon>Planctomycetia</taxon>
        <taxon>Planctomycetales</taxon>
        <taxon>Planctomycetaceae</taxon>
        <taxon>Symmachiella</taxon>
    </lineage>
</organism>
<keyword evidence="3" id="KW-1185">Reference proteome</keyword>
<feature type="region of interest" description="Disordered" evidence="1">
    <location>
        <begin position="104"/>
        <end position="125"/>
    </location>
</feature>